<evidence type="ECO:0000256" key="5">
    <source>
        <dbReference type="ARBA" id="ARBA00022603"/>
    </source>
</evidence>
<keyword evidence="3 10" id="KW-0963">Cytoplasm</keyword>
<dbReference type="Pfam" id="PF04452">
    <property type="entry name" value="Methyltrans_RNA"/>
    <property type="match status" value="1"/>
</dbReference>
<dbReference type="NCBIfam" id="TIGR00046">
    <property type="entry name" value="RsmE family RNA methyltransferase"/>
    <property type="match status" value="1"/>
</dbReference>
<reference evidence="12 13" key="1">
    <citation type="submission" date="2016-11" db="EMBL/GenBank/DDBJ databases">
        <authorList>
            <person name="Jaros S."/>
            <person name="Januszkiewicz K."/>
            <person name="Wedrychowicz H."/>
        </authorList>
    </citation>
    <scope>NUCLEOTIDE SEQUENCE [LARGE SCALE GENOMIC DNA]</scope>
    <source>
        <strain evidence="12 13">DSM 19980</strain>
    </source>
</reference>
<dbReference type="InterPro" id="IPR046886">
    <property type="entry name" value="RsmE_MTase_dom"/>
</dbReference>
<dbReference type="InterPro" id="IPR029028">
    <property type="entry name" value="Alpha/beta_knot_MTases"/>
</dbReference>
<proteinExistence type="inferred from homology"/>
<dbReference type="InterPro" id="IPR006700">
    <property type="entry name" value="RsmE"/>
</dbReference>
<organism evidence="12 13">
    <name type="scientific">Modicisalibacter ilicicola DSM 19980</name>
    <dbReference type="NCBI Taxonomy" id="1121942"/>
    <lineage>
        <taxon>Bacteria</taxon>
        <taxon>Pseudomonadati</taxon>
        <taxon>Pseudomonadota</taxon>
        <taxon>Gammaproteobacteria</taxon>
        <taxon>Oceanospirillales</taxon>
        <taxon>Halomonadaceae</taxon>
        <taxon>Modicisalibacter</taxon>
    </lineage>
</organism>
<keyword evidence="7 10" id="KW-0949">S-adenosyl-L-methionine</keyword>
<comment type="catalytic activity">
    <reaction evidence="9 10">
        <text>uridine(1498) in 16S rRNA + S-adenosyl-L-methionine = N(3)-methyluridine(1498) in 16S rRNA + S-adenosyl-L-homocysteine + H(+)</text>
        <dbReference type="Rhea" id="RHEA:42920"/>
        <dbReference type="Rhea" id="RHEA-COMP:10283"/>
        <dbReference type="Rhea" id="RHEA-COMP:10284"/>
        <dbReference type="ChEBI" id="CHEBI:15378"/>
        <dbReference type="ChEBI" id="CHEBI:57856"/>
        <dbReference type="ChEBI" id="CHEBI:59789"/>
        <dbReference type="ChEBI" id="CHEBI:65315"/>
        <dbReference type="ChEBI" id="CHEBI:74502"/>
        <dbReference type="EC" id="2.1.1.193"/>
    </reaction>
</comment>
<name>A0A1M4UH88_9GAMM</name>
<comment type="subcellular location">
    <subcellularLocation>
        <location evidence="1 10">Cytoplasm</location>
    </subcellularLocation>
</comment>
<evidence type="ECO:0000256" key="2">
    <source>
        <dbReference type="ARBA" id="ARBA00005528"/>
    </source>
</evidence>
<evidence type="ECO:0000256" key="8">
    <source>
        <dbReference type="ARBA" id="ARBA00025699"/>
    </source>
</evidence>
<keyword evidence="4 10" id="KW-0698">rRNA processing</keyword>
<dbReference type="NCBIfam" id="NF008700">
    <property type="entry name" value="PRK11713.5-4"/>
    <property type="match status" value="1"/>
</dbReference>
<dbReference type="Gene3D" id="3.40.1280.10">
    <property type="match status" value="1"/>
</dbReference>
<evidence type="ECO:0000256" key="10">
    <source>
        <dbReference type="PIRNR" id="PIRNR015601"/>
    </source>
</evidence>
<evidence type="ECO:0000259" key="11">
    <source>
        <dbReference type="Pfam" id="PF04452"/>
    </source>
</evidence>
<evidence type="ECO:0000256" key="1">
    <source>
        <dbReference type="ARBA" id="ARBA00004496"/>
    </source>
</evidence>
<dbReference type="GO" id="GO:0070042">
    <property type="term" value="F:rRNA (uridine-N3-)-methyltransferase activity"/>
    <property type="evidence" value="ECO:0007669"/>
    <property type="project" value="TreeGrafter"/>
</dbReference>
<comment type="similarity">
    <text evidence="2 10">Belongs to the RNA methyltransferase RsmE family.</text>
</comment>
<dbReference type="GO" id="GO:0005737">
    <property type="term" value="C:cytoplasm"/>
    <property type="evidence" value="ECO:0007669"/>
    <property type="project" value="UniProtKB-SubCell"/>
</dbReference>
<feature type="domain" description="Ribosomal RNA small subunit methyltransferase E methyltransferase" evidence="11">
    <location>
        <begin position="89"/>
        <end position="251"/>
    </location>
</feature>
<protein>
    <recommendedName>
        <fullName evidence="10">Ribosomal RNA small subunit methyltransferase E</fullName>
        <ecNumber evidence="10">2.1.1.193</ecNumber>
    </recommendedName>
</protein>
<keyword evidence="13" id="KW-1185">Reference proteome</keyword>
<keyword evidence="6 10" id="KW-0808">Transferase</keyword>
<evidence type="ECO:0000256" key="7">
    <source>
        <dbReference type="ARBA" id="ARBA00022691"/>
    </source>
</evidence>
<dbReference type="PANTHER" id="PTHR30027:SF3">
    <property type="entry name" value="16S RRNA (URACIL(1498)-N(3))-METHYLTRANSFERASE"/>
    <property type="match status" value="1"/>
</dbReference>
<dbReference type="PIRSF" id="PIRSF015601">
    <property type="entry name" value="MTase_slr0722"/>
    <property type="match status" value="1"/>
</dbReference>
<dbReference type="PANTHER" id="PTHR30027">
    <property type="entry name" value="RIBOSOMAL RNA SMALL SUBUNIT METHYLTRANSFERASE E"/>
    <property type="match status" value="1"/>
</dbReference>
<dbReference type="CDD" id="cd18084">
    <property type="entry name" value="RsmE-like"/>
    <property type="match status" value="1"/>
</dbReference>
<evidence type="ECO:0000256" key="9">
    <source>
        <dbReference type="ARBA" id="ARBA00047944"/>
    </source>
</evidence>
<dbReference type="SUPFAM" id="SSF75217">
    <property type="entry name" value="alpha/beta knot"/>
    <property type="match status" value="1"/>
</dbReference>
<sequence length="252" mass="28009">MTLNSIQAIPLKRSIMNLILLDLADIDADGYAWVRDPRRVRHLHEVHGVASGDELTLGILGGAIGRGRLISLGEHEACFEVIRLELSPPAPLPVHLVLALPRPRMLARSLEHVTALGVKHITLLHTRRVEKSYWQSPELAPGRIRDHLWLGLEQARDTVLPEVTLERRFKPFVEDRLPELLQGRRGLFAHPGMPSACPRGIGDDTLLLVGPEGGFIPYEVERLLDAGCQGVHLGERILRVETAVTALLARLF</sequence>
<dbReference type="STRING" id="1121942.SAMN02745148_00629"/>
<gene>
    <name evidence="12" type="ORF">SAMN02745148_00629</name>
</gene>
<dbReference type="InterPro" id="IPR029026">
    <property type="entry name" value="tRNA_m1G_MTases_N"/>
</dbReference>
<comment type="function">
    <text evidence="8 10">Specifically methylates the N3 position of the uracil ring of uridine 1498 (m3U1498) in 16S rRNA. Acts on the fully assembled 30S ribosomal subunit.</text>
</comment>
<evidence type="ECO:0000313" key="12">
    <source>
        <dbReference type="EMBL" id="SHE55920.1"/>
    </source>
</evidence>
<dbReference type="AlphaFoldDB" id="A0A1M4UH88"/>
<accession>A0A1M4UH88</accession>
<keyword evidence="5 10" id="KW-0489">Methyltransferase</keyword>
<dbReference type="Proteomes" id="UP000184346">
    <property type="component" value="Unassembled WGS sequence"/>
</dbReference>
<dbReference type="EMBL" id="FQUJ01000003">
    <property type="protein sequence ID" value="SHE55920.1"/>
    <property type="molecule type" value="Genomic_DNA"/>
</dbReference>
<dbReference type="EC" id="2.1.1.193" evidence="10"/>
<evidence type="ECO:0000313" key="13">
    <source>
        <dbReference type="Proteomes" id="UP000184346"/>
    </source>
</evidence>
<evidence type="ECO:0000256" key="3">
    <source>
        <dbReference type="ARBA" id="ARBA00022490"/>
    </source>
</evidence>
<dbReference type="GO" id="GO:0070475">
    <property type="term" value="P:rRNA base methylation"/>
    <property type="evidence" value="ECO:0007669"/>
    <property type="project" value="TreeGrafter"/>
</dbReference>
<evidence type="ECO:0000256" key="6">
    <source>
        <dbReference type="ARBA" id="ARBA00022679"/>
    </source>
</evidence>
<evidence type="ECO:0000256" key="4">
    <source>
        <dbReference type="ARBA" id="ARBA00022552"/>
    </source>
</evidence>